<dbReference type="PANTHER" id="PTHR46509:SF1">
    <property type="entry name" value="PHOSPHOADENOSINE PHOSPHOSULFATE REDUCTASE"/>
    <property type="match status" value="1"/>
</dbReference>
<organism evidence="7 8">
    <name type="scientific">Kolteria novifilia</name>
    <dbReference type="NCBI Taxonomy" id="2527975"/>
    <lineage>
        <taxon>Bacteria</taxon>
        <taxon>Pseudomonadati</taxon>
        <taxon>Planctomycetota</taxon>
        <taxon>Planctomycetia</taxon>
        <taxon>Kolteriales</taxon>
        <taxon>Kolteriaceae</taxon>
        <taxon>Kolteria</taxon>
    </lineage>
</organism>
<dbReference type="GO" id="GO:0005737">
    <property type="term" value="C:cytoplasm"/>
    <property type="evidence" value="ECO:0007669"/>
    <property type="project" value="UniProtKB-SubCell"/>
</dbReference>
<evidence type="ECO:0000256" key="5">
    <source>
        <dbReference type="SAM" id="MobiDB-lite"/>
    </source>
</evidence>
<feature type="binding site" evidence="4">
    <location>
        <position position="231"/>
    </location>
    <ligand>
        <name>[4Fe-4S] cluster</name>
        <dbReference type="ChEBI" id="CHEBI:49883"/>
    </ligand>
</feature>
<name>A0A518B6I5_9BACT</name>
<dbReference type="EC" id="1.8.4.10" evidence="4"/>
<dbReference type="Proteomes" id="UP000317093">
    <property type="component" value="Chromosome"/>
</dbReference>
<dbReference type="Gene3D" id="3.40.50.620">
    <property type="entry name" value="HUPs"/>
    <property type="match status" value="1"/>
</dbReference>
<evidence type="ECO:0000256" key="4">
    <source>
        <dbReference type="HAMAP-Rule" id="MF_00063"/>
    </source>
</evidence>
<comment type="catalytic activity">
    <reaction evidence="4">
        <text>[thioredoxin]-disulfide + sulfite + AMP + 2 H(+) = adenosine 5'-phosphosulfate + [thioredoxin]-dithiol</text>
        <dbReference type="Rhea" id="RHEA:21976"/>
        <dbReference type="Rhea" id="RHEA-COMP:10698"/>
        <dbReference type="Rhea" id="RHEA-COMP:10700"/>
        <dbReference type="ChEBI" id="CHEBI:15378"/>
        <dbReference type="ChEBI" id="CHEBI:17359"/>
        <dbReference type="ChEBI" id="CHEBI:29950"/>
        <dbReference type="ChEBI" id="CHEBI:50058"/>
        <dbReference type="ChEBI" id="CHEBI:58243"/>
        <dbReference type="ChEBI" id="CHEBI:456215"/>
        <dbReference type="EC" id="1.8.4.10"/>
    </reaction>
</comment>
<dbReference type="GO" id="GO:0051539">
    <property type="term" value="F:4 iron, 4 sulfur cluster binding"/>
    <property type="evidence" value="ECO:0007669"/>
    <property type="project" value="UniProtKB-UniRule"/>
</dbReference>
<evidence type="ECO:0000256" key="2">
    <source>
        <dbReference type="ARBA" id="ARBA00023002"/>
    </source>
</evidence>
<comment type="function">
    <text evidence="4">Catalyzes the formation of sulfite from adenosine 5'-phosphosulfate (APS) using thioredoxin as an electron donor.</text>
</comment>
<feature type="binding site" evidence="4">
    <location>
        <position position="143"/>
    </location>
    <ligand>
        <name>[4Fe-4S] cluster</name>
        <dbReference type="ChEBI" id="CHEBI:49883"/>
    </ligand>
</feature>
<accession>A0A518B6I5</accession>
<sequence>MATSLPREGSKRGSLWDQRKDGSVSTTEESIDLEQANEELLSLSSEDRIRWAIDQFGLQAVLLSSMQKTASAMMHLFHRLNLENEILFVDTGFHFHETLQVRDEFMRRYHLNVMTLYPKKTPEDQERLYGRKLYLFVDGQPECCRLRKEVPFIDHVKQKGHRLVMLGLRQGEGGKRKNVQPISVDPRFDGYVMYPILDWTTERLESYLAEHDVPIHPLHAENYPSIGCAPCTTPVAPGEDPRAGRWRHLREAEGEGPKYCGINFVDGSGI</sequence>
<dbReference type="GO" id="GO:0070814">
    <property type="term" value="P:hydrogen sulfide biosynthetic process"/>
    <property type="evidence" value="ECO:0007669"/>
    <property type="project" value="UniProtKB-UniRule"/>
</dbReference>
<feature type="domain" description="Phosphoadenosine phosphosulphate reductase" evidence="6">
    <location>
        <begin position="60"/>
        <end position="234"/>
    </location>
</feature>
<dbReference type="SUPFAM" id="SSF52402">
    <property type="entry name" value="Adenine nucleotide alpha hydrolases-like"/>
    <property type="match status" value="1"/>
</dbReference>
<feature type="active site" description="Nucleophile; cysteine thiosulfonate intermediate" evidence="4">
    <location>
        <position position="260"/>
    </location>
</feature>
<keyword evidence="8" id="KW-1185">Reference proteome</keyword>
<dbReference type="GO" id="GO:0046872">
    <property type="term" value="F:metal ion binding"/>
    <property type="evidence" value="ECO:0007669"/>
    <property type="project" value="UniProtKB-KW"/>
</dbReference>
<evidence type="ECO:0000259" key="6">
    <source>
        <dbReference type="Pfam" id="PF01507"/>
    </source>
</evidence>
<keyword evidence="4" id="KW-0408">Iron</keyword>
<dbReference type="Pfam" id="PF01507">
    <property type="entry name" value="PAPS_reduct"/>
    <property type="match status" value="1"/>
</dbReference>
<evidence type="ECO:0000313" key="7">
    <source>
        <dbReference type="EMBL" id="QDU62585.1"/>
    </source>
</evidence>
<keyword evidence="4" id="KW-0963">Cytoplasm</keyword>
<dbReference type="AlphaFoldDB" id="A0A518B6I5"/>
<keyword evidence="2 4" id="KW-0560">Oxidoreductase</keyword>
<evidence type="ECO:0000256" key="1">
    <source>
        <dbReference type="ARBA" id="ARBA00009732"/>
    </source>
</evidence>
<dbReference type="OrthoDB" id="9772604at2"/>
<evidence type="ECO:0000256" key="3">
    <source>
        <dbReference type="ARBA" id="ARBA00024327"/>
    </source>
</evidence>
<proteinExistence type="inferred from homology"/>
<dbReference type="GO" id="GO:0043866">
    <property type="term" value="F:adenylyl-sulfate reductase (thioredoxin) activity"/>
    <property type="evidence" value="ECO:0007669"/>
    <property type="project" value="UniProtKB-EC"/>
</dbReference>
<dbReference type="InterPro" id="IPR014729">
    <property type="entry name" value="Rossmann-like_a/b/a_fold"/>
</dbReference>
<dbReference type="PANTHER" id="PTHR46509">
    <property type="entry name" value="PHOSPHOADENOSINE PHOSPHOSULFATE REDUCTASE"/>
    <property type="match status" value="1"/>
</dbReference>
<keyword evidence="4" id="KW-0479">Metal-binding</keyword>
<dbReference type="GO" id="GO:0004604">
    <property type="term" value="F:phosphoadenylyl-sulfate reductase (thioredoxin) activity"/>
    <property type="evidence" value="ECO:0007669"/>
    <property type="project" value="UniProtKB-UniRule"/>
</dbReference>
<comment type="similarity">
    <text evidence="1 4">Belongs to the PAPS reductase family. CysH subfamily.</text>
</comment>
<dbReference type="InterPro" id="IPR004511">
    <property type="entry name" value="PAPS/APS_Rdtase"/>
</dbReference>
<gene>
    <name evidence="4 7" type="primary">cysH</name>
    <name evidence="7" type="ORF">Pan216_34520</name>
</gene>
<feature type="binding site" evidence="4">
    <location>
        <position position="144"/>
    </location>
    <ligand>
        <name>[4Fe-4S] cluster</name>
        <dbReference type="ChEBI" id="CHEBI:49883"/>
    </ligand>
</feature>
<feature type="region of interest" description="Disordered" evidence="5">
    <location>
        <begin position="1"/>
        <end position="29"/>
    </location>
</feature>
<feature type="binding site" evidence="4">
    <location>
        <position position="228"/>
    </location>
    <ligand>
        <name>[4Fe-4S] cluster</name>
        <dbReference type="ChEBI" id="CHEBI:49883"/>
    </ligand>
</feature>
<dbReference type="HAMAP" id="MF_00063">
    <property type="entry name" value="CysH"/>
    <property type="match status" value="1"/>
</dbReference>
<reference evidence="7 8" key="1">
    <citation type="submission" date="2019-02" db="EMBL/GenBank/DDBJ databases">
        <title>Deep-cultivation of Planctomycetes and their phenomic and genomic characterization uncovers novel biology.</title>
        <authorList>
            <person name="Wiegand S."/>
            <person name="Jogler M."/>
            <person name="Boedeker C."/>
            <person name="Pinto D."/>
            <person name="Vollmers J."/>
            <person name="Rivas-Marin E."/>
            <person name="Kohn T."/>
            <person name="Peeters S.H."/>
            <person name="Heuer A."/>
            <person name="Rast P."/>
            <person name="Oberbeckmann S."/>
            <person name="Bunk B."/>
            <person name="Jeske O."/>
            <person name="Meyerdierks A."/>
            <person name="Storesund J.E."/>
            <person name="Kallscheuer N."/>
            <person name="Luecker S."/>
            <person name="Lage O.M."/>
            <person name="Pohl T."/>
            <person name="Merkel B.J."/>
            <person name="Hornburger P."/>
            <person name="Mueller R.-W."/>
            <person name="Bruemmer F."/>
            <person name="Labrenz M."/>
            <person name="Spormann A.M."/>
            <person name="Op den Camp H."/>
            <person name="Overmann J."/>
            <person name="Amann R."/>
            <person name="Jetten M.S.M."/>
            <person name="Mascher T."/>
            <person name="Medema M.H."/>
            <person name="Devos D.P."/>
            <person name="Kaster A.-K."/>
            <person name="Ovreas L."/>
            <person name="Rohde M."/>
            <person name="Galperin M.Y."/>
            <person name="Jogler C."/>
        </authorList>
    </citation>
    <scope>NUCLEOTIDE SEQUENCE [LARGE SCALE GENOMIC DNA]</scope>
    <source>
        <strain evidence="7 8">Pan216</strain>
    </source>
</reference>
<dbReference type="GO" id="GO:0019379">
    <property type="term" value="P:sulfate assimilation, phosphoadenylyl sulfate reduction by phosphoadenylyl-sulfate reductase (thioredoxin)"/>
    <property type="evidence" value="ECO:0007669"/>
    <property type="project" value="UniProtKB-UniRule"/>
</dbReference>
<protein>
    <recommendedName>
        <fullName evidence="4">Adenosine 5'-phosphosulfate reductase</fullName>
        <shortName evidence="4">APS reductase</shortName>
        <ecNumber evidence="4">1.8.4.10</ecNumber>
    </recommendedName>
    <alternativeName>
        <fullName evidence="4">5'-adenylylsulfate reductase</fullName>
    </alternativeName>
    <alternativeName>
        <fullName evidence="4">Thioredoxin-dependent 5'-adenylylsulfate reductase</fullName>
    </alternativeName>
</protein>
<dbReference type="EMBL" id="CP036279">
    <property type="protein sequence ID" value="QDU62585.1"/>
    <property type="molecule type" value="Genomic_DNA"/>
</dbReference>
<dbReference type="InterPro" id="IPR002500">
    <property type="entry name" value="PAPS_reduct_dom"/>
</dbReference>
<comment type="pathway">
    <text evidence="3 4">Sulfur metabolism; hydrogen sulfide biosynthesis; sulfite from sulfate.</text>
</comment>
<dbReference type="PIRSF" id="PIRSF000857">
    <property type="entry name" value="PAPS_reductase"/>
    <property type="match status" value="1"/>
</dbReference>
<keyword evidence="4" id="KW-0411">Iron-sulfur</keyword>
<dbReference type="NCBIfam" id="NF002537">
    <property type="entry name" value="PRK02090.1"/>
    <property type="match status" value="1"/>
</dbReference>
<evidence type="ECO:0000313" key="8">
    <source>
        <dbReference type="Proteomes" id="UP000317093"/>
    </source>
</evidence>
<dbReference type="KEGG" id="knv:Pan216_34520"/>
<comment type="subcellular location">
    <subcellularLocation>
        <location evidence="4">Cytoplasm</location>
    </subcellularLocation>
</comment>
<comment type="cofactor">
    <cofactor evidence="4">
        <name>[4Fe-4S] cluster</name>
        <dbReference type="ChEBI" id="CHEBI:49883"/>
    </cofactor>
    <text evidence="4">Binds 1 [4Fe-4S] cluster per subunit.</text>
</comment>